<accession>A0A977KAK0</accession>
<evidence type="ECO:0000313" key="1">
    <source>
        <dbReference type="EMBL" id="UXD22107.1"/>
    </source>
</evidence>
<dbReference type="InterPro" id="IPR002363">
    <property type="entry name" value="Ribosomal_uL10_CS_bac"/>
</dbReference>
<dbReference type="GO" id="GO:0003735">
    <property type="term" value="F:structural constituent of ribosome"/>
    <property type="evidence" value="ECO:0007669"/>
    <property type="project" value="InterPro"/>
</dbReference>
<reference evidence="1" key="1">
    <citation type="submission" date="2013-11" db="EMBL/GenBank/DDBJ databases">
        <title>Comparative genomics of Ignicoccus.</title>
        <authorList>
            <person name="Podar M."/>
        </authorList>
    </citation>
    <scope>NUCLEOTIDE SEQUENCE</scope>
    <source>
        <strain evidence="1">DSM 13166</strain>
    </source>
</reference>
<protein>
    <submittedName>
        <fullName evidence="1">Uncharacterized protein</fullName>
    </submittedName>
</protein>
<organism evidence="1 2">
    <name type="scientific">Ignicoccus pacificus DSM 13166</name>
    <dbReference type="NCBI Taxonomy" id="940294"/>
    <lineage>
        <taxon>Archaea</taxon>
        <taxon>Thermoproteota</taxon>
        <taxon>Thermoprotei</taxon>
        <taxon>Desulfurococcales</taxon>
        <taxon>Desulfurococcaceae</taxon>
        <taxon>Ignicoccus</taxon>
    </lineage>
</organism>
<gene>
    <name evidence="1" type="ORF">IPA_01700</name>
</gene>
<sequence>MNLSALKDVRDEFDLAKAEIVAYLKDSIKMELPPYLADDDSLNVIEAMLLRDIMKELTEEYLKARKGGGIEAFDVPPGRPLIKNKLSWYRPSANRSFISEISWLSRKIIAIMNHIKRDPFASMVLRDRMHYLPYILETSRFPPKTPRSPRLIYLSKVLKMIENIGKRGKREGYEFRETAFGFLFELYVASLILREDKVLRLKFKGSKLSGPFGEAYLNVKLNGSCFLDPIIDIFLPKRKTSIIIECKFYRDDKEALRRAYYQLSAYEKELGKDYFFIAVVRSRMEEVKVLNCNFGYVKLSFMGDIEEDSERHRRLLLEILSMADEAFNLS</sequence>
<dbReference type="Proteomes" id="UP001063698">
    <property type="component" value="Chromosome"/>
</dbReference>
<evidence type="ECO:0000313" key="2">
    <source>
        <dbReference type="Proteomes" id="UP001063698"/>
    </source>
</evidence>
<keyword evidence="2" id="KW-1185">Reference proteome</keyword>
<dbReference type="AlphaFoldDB" id="A0A977KAK0"/>
<name>A0A977KAK0_9CREN</name>
<dbReference type="KEGG" id="ipc:IPA_01700"/>
<dbReference type="GO" id="GO:0006412">
    <property type="term" value="P:translation"/>
    <property type="evidence" value="ECO:0007669"/>
    <property type="project" value="InterPro"/>
</dbReference>
<dbReference type="PROSITE" id="PS01109">
    <property type="entry name" value="RIBOSOMAL_L10"/>
    <property type="match status" value="1"/>
</dbReference>
<dbReference type="EMBL" id="CP006868">
    <property type="protein sequence ID" value="UXD22107.1"/>
    <property type="molecule type" value="Genomic_DNA"/>
</dbReference>
<dbReference type="GO" id="GO:0015934">
    <property type="term" value="C:large ribosomal subunit"/>
    <property type="evidence" value="ECO:0007669"/>
    <property type="project" value="InterPro"/>
</dbReference>
<proteinExistence type="predicted"/>